<protein>
    <submittedName>
        <fullName evidence="2">GNAT family N-acetyltransferase</fullName>
        <ecNumber evidence="2">2.3.-.-</ecNumber>
    </submittedName>
</protein>
<keyword evidence="2" id="KW-0808">Transferase</keyword>
<dbReference type="Gene3D" id="3.40.630.30">
    <property type="match status" value="1"/>
</dbReference>
<dbReference type="Proteomes" id="UP001596456">
    <property type="component" value="Unassembled WGS sequence"/>
</dbReference>
<dbReference type="GO" id="GO:0016746">
    <property type="term" value="F:acyltransferase activity"/>
    <property type="evidence" value="ECO:0007669"/>
    <property type="project" value="UniProtKB-KW"/>
</dbReference>
<dbReference type="PROSITE" id="PS51186">
    <property type="entry name" value="GNAT"/>
    <property type="match status" value="1"/>
</dbReference>
<comment type="caution">
    <text evidence="2">The sequence shown here is derived from an EMBL/GenBank/DDBJ whole genome shotgun (WGS) entry which is preliminary data.</text>
</comment>
<dbReference type="RefSeq" id="WP_377357634.1">
    <property type="nucleotide sequence ID" value="NZ_JBHTCM010000007.1"/>
</dbReference>
<dbReference type="EMBL" id="JBHTCM010000007">
    <property type="protein sequence ID" value="MFC7332896.1"/>
    <property type="molecule type" value="Genomic_DNA"/>
</dbReference>
<proteinExistence type="predicted"/>
<reference evidence="3" key="1">
    <citation type="journal article" date="2019" name="Int. J. Syst. Evol. Microbiol.">
        <title>The Global Catalogue of Microorganisms (GCM) 10K type strain sequencing project: providing services to taxonomists for standard genome sequencing and annotation.</title>
        <authorList>
            <consortium name="The Broad Institute Genomics Platform"/>
            <consortium name="The Broad Institute Genome Sequencing Center for Infectious Disease"/>
            <person name="Wu L."/>
            <person name="Ma J."/>
        </authorList>
    </citation>
    <scope>NUCLEOTIDE SEQUENCE [LARGE SCALE GENOMIC DNA]</scope>
    <source>
        <strain evidence="3">CGMCC 1.16275</strain>
    </source>
</reference>
<gene>
    <name evidence="2" type="ORF">ACFQPS_06945</name>
</gene>
<dbReference type="InterPro" id="IPR016181">
    <property type="entry name" value="Acyl_CoA_acyltransferase"/>
</dbReference>
<keyword evidence="3" id="KW-1185">Reference proteome</keyword>
<dbReference type="PANTHER" id="PTHR43072:SF8">
    <property type="entry name" value="ACYLTRANSFERASE FABY-RELATED"/>
    <property type="match status" value="1"/>
</dbReference>
<name>A0ABW2KSB3_9PROT</name>
<feature type="domain" description="N-acetyltransferase" evidence="1">
    <location>
        <begin position="10"/>
        <end position="172"/>
    </location>
</feature>
<dbReference type="SUPFAM" id="SSF55729">
    <property type="entry name" value="Acyl-CoA N-acyltransferases (Nat)"/>
    <property type="match status" value="1"/>
</dbReference>
<evidence type="ECO:0000313" key="3">
    <source>
        <dbReference type="Proteomes" id="UP001596456"/>
    </source>
</evidence>
<keyword evidence="2" id="KW-0012">Acyltransferase</keyword>
<accession>A0ABW2KSB3</accession>
<dbReference type="PANTHER" id="PTHR43072">
    <property type="entry name" value="N-ACETYLTRANSFERASE"/>
    <property type="match status" value="1"/>
</dbReference>
<dbReference type="Pfam" id="PF13420">
    <property type="entry name" value="Acetyltransf_4"/>
    <property type="match status" value="1"/>
</dbReference>
<sequence length="180" mass="18931">MSPVPGVAGVRLRPATAADAAALAAIYAPEVLHACASYELEPPDAAEMARRLAAVEACGLPFLVADMAGQVLGYAYASPFRQRPAYRYTVENSIYVAAGARGRGLGRLLLEALIGRCTALGYRRMVAVIGDAGNAASVCLHRSLGFAEVGLLPGAGFKHGRWLDWLMLHRPLGEGDSTPP</sequence>
<dbReference type="EC" id="2.3.-.-" evidence="2"/>
<evidence type="ECO:0000259" key="1">
    <source>
        <dbReference type="PROSITE" id="PS51186"/>
    </source>
</evidence>
<organism evidence="2 3">
    <name type="scientific">Rhodocista pekingensis</name>
    <dbReference type="NCBI Taxonomy" id="201185"/>
    <lineage>
        <taxon>Bacteria</taxon>
        <taxon>Pseudomonadati</taxon>
        <taxon>Pseudomonadota</taxon>
        <taxon>Alphaproteobacteria</taxon>
        <taxon>Rhodospirillales</taxon>
        <taxon>Azospirillaceae</taxon>
        <taxon>Rhodocista</taxon>
    </lineage>
</organism>
<dbReference type="InterPro" id="IPR000182">
    <property type="entry name" value="GNAT_dom"/>
</dbReference>
<evidence type="ECO:0000313" key="2">
    <source>
        <dbReference type="EMBL" id="MFC7332896.1"/>
    </source>
</evidence>